<dbReference type="EMBL" id="FBWK01000049">
    <property type="protein sequence ID" value="CUX46888.1"/>
    <property type="molecule type" value="Genomic_DNA"/>
</dbReference>
<sequence>MVSSPRVGEGGPKGRMRGLAIGPDDSVNLKPHRFPRCRHLDRERMQPRVEFRLQNSIDRPVAFDARLAGEAFRYYLNTHMCLARTGYIRLVARMHLAFIDDFQALW</sequence>
<accession>A0A1S7R5B2</accession>
<dbReference type="AlphaFoldDB" id="A0A1S7R5B2"/>
<protein>
    <submittedName>
        <fullName evidence="2">Uncharacterized protein</fullName>
    </submittedName>
</protein>
<proteinExistence type="predicted"/>
<evidence type="ECO:0000313" key="2">
    <source>
        <dbReference type="EMBL" id="CUX46888.1"/>
    </source>
</evidence>
<evidence type="ECO:0000313" key="3">
    <source>
        <dbReference type="Proteomes" id="UP000191988"/>
    </source>
</evidence>
<feature type="region of interest" description="Disordered" evidence="1">
    <location>
        <begin position="1"/>
        <end position="24"/>
    </location>
</feature>
<gene>
    <name evidence="2" type="ORF">AGR3A_Lc130011</name>
</gene>
<evidence type="ECO:0000256" key="1">
    <source>
        <dbReference type="SAM" id="MobiDB-lite"/>
    </source>
</evidence>
<reference evidence="3" key="1">
    <citation type="submission" date="2016-01" db="EMBL/GenBank/DDBJ databases">
        <authorList>
            <person name="Regsiter A."/>
            <person name="william w."/>
        </authorList>
    </citation>
    <scope>NUCLEOTIDE SEQUENCE [LARGE SCALE GENOMIC DNA]</scope>
    <source>
        <strain evidence="3">CFBP 6623</strain>
    </source>
</reference>
<organism evidence="2 3">
    <name type="scientific">Agrobacterium tomkonis CFBP 6623</name>
    <dbReference type="NCBI Taxonomy" id="1183432"/>
    <lineage>
        <taxon>Bacteria</taxon>
        <taxon>Pseudomonadati</taxon>
        <taxon>Pseudomonadota</taxon>
        <taxon>Alphaproteobacteria</taxon>
        <taxon>Hyphomicrobiales</taxon>
        <taxon>Rhizobiaceae</taxon>
        <taxon>Rhizobium/Agrobacterium group</taxon>
        <taxon>Agrobacterium</taxon>
        <taxon>Agrobacterium tumefaciens complex</taxon>
    </lineage>
</organism>
<name>A0A1S7R5B2_9HYPH</name>
<keyword evidence="3" id="KW-1185">Reference proteome</keyword>
<dbReference type="Proteomes" id="UP000191988">
    <property type="component" value="Unassembled WGS sequence"/>
</dbReference>